<reference evidence="1 2" key="1">
    <citation type="journal article" date="2014" name="Am. J. Bot.">
        <title>Genome assembly and annotation for red clover (Trifolium pratense; Fabaceae).</title>
        <authorList>
            <person name="Istvanek J."/>
            <person name="Jaros M."/>
            <person name="Krenek A."/>
            <person name="Repkova J."/>
        </authorList>
    </citation>
    <scope>NUCLEOTIDE SEQUENCE [LARGE SCALE GENOMIC DNA]</scope>
    <source>
        <strain evidence="2">cv. Tatra</strain>
        <tissue evidence="1">Young leaves</tissue>
    </source>
</reference>
<proteinExistence type="predicted"/>
<gene>
    <name evidence="1" type="ORF">L195_g054397</name>
</gene>
<feature type="non-terminal residue" evidence="1">
    <location>
        <position position="71"/>
    </location>
</feature>
<comment type="caution">
    <text evidence="1">The sequence shown here is derived from an EMBL/GenBank/DDBJ whole genome shotgun (WGS) entry which is preliminary data.</text>
</comment>
<protein>
    <submittedName>
        <fullName evidence="1">Arm repeat superfamily protein</fullName>
    </submittedName>
</protein>
<evidence type="ECO:0000313" key="1">
    <source>
        <dbReference type="EMBL" id="PNX65149.1"/>
    </source>
</evidence>
<accession>A0A2K3KFW7</accession>
<reference evidence="1 2" key="2">
    <citation type="journal article" date="2017" name="Front. Plant Sci.">
        <title>Gene Classification and Mining of Molecular Markers Useful in Red Clover (Trifolium pratense) Breeding.</title>
        <authorList>
            <person name="Istvanek J."/>
            <person name="Dluhosova J."/>
            <person name="Dluhos P."/>
            <person name="Patkova L."/>
            <person name="Nedelnik J."/>
            <person name="Repkova J."/>
        </authorList>
    </citation>
    <scope>NUCLEOTIDE SEQUENCE [LARGE SCALE GENOMIC DNA]</scope>
    <source>
        <strain evidence="2">cv. Tatra</strain>
        <tissue evidence="1">Young leaves</tissue>
    </source>
</reference>
<sequence length="71" mass="7809">MEYHQCTYCSSCASQTLSVSPQLELIAKEILVPLLAVFHQFVGKAVANHDSADLETEKAILTICKCLHFAV</sequence>
<evidence type="ECO:0000313" key="2">
    <source>
        <dbReference type="Proteomes" id="UP000236291"/>
    </source>
</evidence>
<dbReference type="EMBL" id="ASHM01094936">
    <property type="protein sequence ID" value="PNX65149.1"/>
    <property type="molecule type" value="Genomic_DNA"/>
</dbReference>
<dbReference type="AlphaFoldDB" id="A0A2K3KFW7"/>
<dbReference type="STRING" id="57577.A0A2K3KFW7"/>
<name>A0A2K3KFW7_TRIPR</name>
<dbReference type="Proteomes" id="UP000236291">
    <property type="component" value="Unassembled WGS sequence"/>
</dbReference>
<organism evidence="1 2">
    <name type="scientific">Trifolium pratense</name>
    <name type="common">Red clover</name>
    <dbReference type="NCBI Taxonomy" id="57577"/>
    <lineage>
        <taxon>Eukaryota</taxon>
        <taxon>Viridiplantae</taxon>
        <taxon>Streptophyta</taxon>
        <taxon>Embryophyta</taxon>
        <taxon>Tracheophyta</taxon>
        <taxon>Spermatophyta</taxon>
        <taxon>Magnoliopsida</taxon>
        <taxon>eudicotyledons</taxon>
        <taxon>Gunneridae</taxon>
        <taxon>Pentapetalae</taxon>
        <taxon>rosids</taxon>
        <taxon>fabids</taxon>
        <taxon>Fabales</taxon>
        <taxon>Fabaceae</taxon>
        <taxon>Papilionoideae</taxon>
        <taxon>50 kb inversion clade</taxon>
        <taxon>NPAAA clade</taxon>
        <taxon>Hologalegina</taxon>
        <taxon>IRL clade</taxon>
        <taxon>Trifolieae</taxon>
        <taxon>Trifolium</taxon>
    </lineage>
</organism>